<evidence type="ECO:0000313" key="1">
    <source>
        <dbReference type="EMBL" id="TDL76016.1"/>
    </source>
</evidence>
<dbReference type="OrthoDB" id="7876689at2"/>
<sequence>MRGIRVLIATACIGLVAGCGSGTPDLITLTSDDAGPDEFAIVPNRPLATPDSYSALPPPLLGARNRADLTPEADAVAALGGNPAAKTPGATGVQGPALLAHTRRFGVDPAIRATLAAEDLEFRRRNDGRLLERLFNNTVYFRAYERQSLDKYFWLEELRRRGIRTPSAPPENLPE</sequence>
<gene>
    <name evidence="1" type="ORF">E2L08_14395</name>
</gene>
<proteinExistence type="predicted"/>
<dbReference type="Pfam" id="PF11233">
    <property type="entry name" value="DUF3035"/>
    <property type="match status" value="1"/>
</dbReference>
<comment type="caution">
    <text evidence="1">The sequence shown here is derived from an EMBL/GenBank/DDBJ whole genome shotgun (WGS) entry which is preliminary data.</text>
</comment>
<dbReference type="EMBL" id="SNAA01000019">
    <property type="protein sequence ID" value="TDL76016.1"/>
    <property type="molecule type" value="Genomic_DNA"/>
</dbReference>
<dbReference type="InterPro" id="IPR021395">
    <property type="entry name" value="DUF3035"/>
</dbReference>
<dbReference type="PROSITE" id="PS51257">
    <property type="entry name" value="PROKAR_LIPOPROTEIN"/>
    <property type="match status" value="1"/>
</dbReference>
<evidence type="ECO:0000313" key="2">
    <source>
        <dbReference type="Proteomes" id="UP000295701"/>
    </source>
</evidence>
<accession>A0A4R6A4J1</accession>
<dbReference type="Proteomes" id="UP000295701">
    <property type="component" value="Unassembled WGS sequence"/>
</dbReference>
<dbReference type="RefSeq" id="WP_133397797.1">
    <property type="nucleotide sequence ID" value="NZ_SNAA01000019.1"/>
</dbReference>
<keyword evidence="2" id="KW-1185">Reference proteome</keyword>
<reference evidence="1 2" key="1">
    <citation type="submission" date="2019-03" db="EMBL/GenBank/DDBJ databases">
        <title>Primorskyibacter sp. SS33 isolated from sediments.</title>
        <authorList>
            <person name="Xunke S."/>
        </authorList>
    </citation>
    <scope>NUCLEOTIDE SEQUENCE [LARGE SCALE GENOMIC DNA]</scope>
    <source>
        <strain evidence="1 2">SS33</strain>
    </source>
</reference>
<organism evidence="1 2">
    <name type="scientific">Palleronia sediminis</name>
    <dbReference type="NCBI Taxonomy" id="2547833"/>
    <lineage>
        <taxon>Bacteria</taxon>
        <taxon>Pseudomonadati</taxon>
        <taxon>Pseudomonadota</taxon>
        <taxon>Alphaproteobacteria</taxon>
        <taxon>Rhodobacterales</taxon>
        <taxon>Roseobacteraceae</taxon>
        <taxon>Palleronia</taxon>
    </lineage>
</organism>
<name>A0A4R6A4J1_9RHOB</name>
<dbReference type="AlphaFoldDB" id="A0A4R6A4J1"/>
<protein>
    <submittedName>
        <fullName evidence="1">DUF3035 domain-containing protein</fullName>
    </submittedName>
</protein>